<gene>
    <name evidence="2" type="ORF">ABI_42160</name>
</gene>
<feature type="transmembrane region" description="Helical" evidence="1">
    <location>
        <begin position="268"/>
        <end position="293"/>
    </location>
</feature>
<feature type="transmembrane region" description="Helical" evidence="1">
    <location>
        <begin position="21"/>
        <end position="41"/>
    </location>
</feature>
<keyword evidence="1" id="KW-0812">Transmembrane</keyword>
<organism evidence="2 3">
    <name type="scientific">Asticcacaulis biprosthecium C19</name>
    <dbReference type="NCBI Taxonomy" id="715226"/>
    <lineage>
        <taxon>Bacteria</taxon>
        <taxon>Pseudomonadati</taxon>
        <taxon>Pseudomonadota</taxon>
        <taxon>Alphaproteobacteria</taxon>
        <taxon>Caulobacterales</taxon>
        <taxon>Caulobacteraceae</taxon>
        <taxon>Asticcacaulis</taxon>
    </lineage>
</organism>
<dbReference type="Pfam" id="PF18943">
    <property type="entry name" value="DUF5690"/>
    <property type="match status" value="1"/>
</dbReference>
<dbReference type="eggNOG" id="ENOG502Z7UP">
    <property type="taxonomic scope" value="Bacteria"/>
</dbReference>
<keyword evidence="1" id="KW-1133">Transmembrane helix</keyword>
<sequence length="426" mass="45695">MTSATKTTALTRWLQTAPAPLFVLYGGLMAFGAYFAMYAFRKPFTAASYAEVGDWVVDYKIALVIAQVFGYALSKLIGIRFVSELPGRWRALAIVVLIGLAQLALVGFAVVPAPLNIVFLFLNGLPLGMIWGLVFGFLEGRRTSEILGSILCASFIVSSGVVKSVGKWLMLQGYADEFTMPAITGLLFAPLLAVCVWGLTHLPPPNAADMAARVERAPMDKAARRVLFSAYAPGLVALILLYVMLTALRDFRDNFAAEIWKGVGLGEQAALFTLTEIPIGLLVLCVMAGLAIFRSNRTAIFANLVLIGVGLCLTAGASIVFYLGLIGPVLWMVLLGAGLYLAYTPYNGLMFDRLLAATGKVGTAGFLIYVADSSGYLGSVALLLFKNFSGLHLPWVEFMIGASALSGVVGLGLLIYASLYFSRRFS</sequence>
<feature type="transmembrane region" description="Helical" evidence="1">
    <location>
        <begin position="398"/>
        <end position="421"/>
    </location>
</feature>
<dbReference type="STRING" id="715226.ABI_42160"/>
<feature type="transmembrane region" description="Helical" evidence="1">
    <location>
        <begin position="61"/>
        <end position="79"/>
    </location>
</feature>
<feature type="transmembrane region" description="Helical" evidence="1">
    <location>
        <begin position="178"/>
        <end position="200"/>
    </location>
</feature>
<protein>
    <submittedName>
        <fullName evidence="2">Uncharacterized conserved membrane protein, putative transporter</fullName>
    </submittedName>
</protein>
<evidence type="ECO:0000256" key="1">
    <source>
        <dbReference type="SAM" id="Phobius"/>
    </source>
</evidence>
<feature type="transmembrane region" description="Helical" evidence="1">
    <location>
        <begin position="366"/>
        <end position="386"/>
    </location>
</feature>
<dbReference type="OrthoDB" id="182994at2"/>
<dbReference type="RefSeq" id="WP_006274989.1">
    <property type="nucleotide sequence ID" value="NZ_GL883080.1"/>
</dbReference>
<dbReference type="EMBL" id="GL883080">
    <property type="protein sequence ID" value="EGF89793.1"/>
    <property type="molecule type" value="Genomic_DNA"/>
</dbReference>
<dbReference type="Proteomes" id="UP000006512">
    <property type="component" value="Unassembled WGS sequence"/>
</dbReference>
<feature type="transmembrane region" description="Helical" evidence="1">
    <location>
        <begin position="145"/>
        <end position="166"/>
    </location>
</feature>
<feature type="transmembrane region" description="Helical" evidence="1">
    <location>
        <begin position="117"/>
        <end position="138"/>
    </location>
</feature>
<dbReference type="InterPro" id="IPR043745">
    <property type="entry name" value="DUF5690"/>
</dbReference>
<evidence type="ECO:0000313" key="2">
    <source>
        <dbReference type="EMBL" id="EGF89793.1"/>
    </source>
</evidence>
<keyword evidence="3" id="KW-1185">Reference proteome</keyword>
<name>F4QSS3_9CAUL</name>
<feature type="transmembrane region" description="Helical" evidence="1">
    <location>
        <begin position="300"/>
        <end position="323"/>
    </location>
</feature>
<reference evidence="3" key="1">
    <citation type="submission" date="2011-03" db="EMBL/GenBank/DDBJ databases">
        <title>Draft genome sequence of Brevundimonas diminuta.</title>
        <authorList>
            <person name="Brown P.J.B."/>
            <person name="Buechlein A."/>
            <person name="Hemmerich C."/>
            <person name="Brun Y.V."/>
        </authorList>
    </citation>
    <scope>NUCLEOTIDE SEQUENCE [LARGE SCALE GENOMIC DNA]</scope>
    <source>
        <strain evidence="3">C19</strain>
    </source>
</reference>
<dbReference type="AlphaFoldDB" id="F4QSS3"/>
<dbReference type="HOGENOM" id="CLU_609286_0_0_5"/>
<feature type="transmembrane region" description="Helical" evidence="1">
    <location>
        <begin position="91"/>
        <end position="111"/>
    </location>
</feature>
<feature type="transmembrane region" description="Helical" evidence="1">
    <location>
        <begin position="329"/>
        <end position="346"/>
    </location>
</feature>
<feature type="transmembrane region" description="Helical" evidence="1">
    <location>
        <begin position="226"/>
        <end position="248"/>
    </location>
</feature>
<evidence type="ECO:0000313" key="3">
    <source>
        <dbReference type="Proteomes" id="UP000006512"/>
    </source>
</evidence>
<accession>F4QSS3</accession>
<keyword evidence="1" id="KW-0472">Membrane</keyword>
<proteinExistence type="predicted"/>